<feature type="domain" description="RDD" evidence="7">
    <location>
        <begin position="14"/>
        <end position="153"/>
    </location>
</feature>
<evidence type="ECO:0000256" key="4">
    <source>
        <dbReference type="ARBA" id="ARBA00022989"/>
    </source>
</evidence>
<gene>
    <name evidence="8" type="ORF">HNR21_000747</name>
</gene>
<evidence type="ECO:0000256" key="3">
    <source>
        <dbReference type="ARBA" id="ARBA00022692"/>
    </source>
</evidence>
<dbReference type="InterPro" id="IPR051791">
    <property type="entry name" value="Pra-immunoreactive"/>
</dbReference>
<feature type="transmembrane region" description="Helical" evidence="6">
    <location>
        <begin position="20"/>
        <end position="50"/>
    </location>
</feature>
<comment type="subcellular location">
    <subcellularLocation>
        <location evidence="1">Cell membrane</location>
        <topology evidence="1">Multi-pass membrane protein</topology>
    </subcellularLocation>
</comment>
<organism evidence="8 9">
    <name type="scientific">Thermomonospora cellulosilytica</name>
    <dbReference type="NCBI Taxonomy" id="1411118"/>
    <lineage>
        <taxon>Bacteria</taxon>
        <taxon>Bacillati</taxon>
        <taxon>Actinomycetota</taxon>
        <taxon>Actinomycetes</taxon>
        <taxon>Streptosporangiales</taxon>
        <taxon>Thermomonosporaceae</taxon>
        <taxon>Thermomonospora</taxon>
    </lineage>
</organism>
<reference evidence="8 9" key="1">
    <citation type="submission" date="2020-08" db="EMBL/GenBank/DDBJ databases">
        <title>Sequencing the genomes of 1000 actinobacteria strains.</title>
        <authorList>
            <person name="Klenk H.-P."/>
        </authorList>
    </citation>
    <scope>NUCLEOTIDE SEQUENCE [LARGE SCALE GENOMIC DNA]</scope>
    <source>
        <strain evidence="8 9">DSM 45823</strain>
    </source>
</reference>
<evidence type="ECO:0000256" key="2">
    <source>
        <dbReference type="ARBA" id="ARBA00022475"/>
    </source>
</evidence>
<dbReference type="Proteomes" id="UP000539313">
    <property type="component" value="Unassembled WGS sequence"/>
</dbReference>
<dbReference type="InterPro" id="IPR010432">
    <property type="entry name" value="RDD"/>
</dbReference>
<protein>
    <submittedName>
        <fullName evidence="8">Putative RDD family membrane protein YckC</fullName>
    </submittedName>
</protein>
<dbReference type="PANTHER" id="PTHR36115:SF6">
    <property type="entry name" value="PROLINE-RICH ANTIGEN HOMOLOG"/>
    <property type="match status" value="1"/>
</dbReference>
<keyword evidence="2" id="KW-1003">Cell membrane</keyword>
<keyword evidence="9" id="KW-1185">Reference proteome</keyword>
<name>A0A7W3MTZ2_9ACTN</name>
<keyword evidence="4 6" id="KW-1133">Transmembrane helix</keyword>
<accession>A0A7W3MTZ2</accession>
<dbReference type="Pfam" id="PF06271">
    <property type="entry name" value="RDD"/>
    <property type="match status" value="1"/>
</dbReference>
<evidence type="ECO:0000256" key="1">
    <source>
        <dbReference type="ARBA" id="ARBA00004651"/>
    </source>
</evidence>
<comment type="caution">
    <text evidence="8">The sequence shown here is derived from an EMBL/GenBank/DDBJ whole genome shotgun (WGS) entry which is preliminary data.</text>
</comment>
<proteinExistence type="predicted"/>
<keyword evidence="5 6" id="KW-0472">Membrane</keyword>
<evidence type="ECO:0000256" key="5">
    <source>
        <dbReference type="ARBA" id="ARBA00023136"/>
    </source>
</evidence>
<dbReference type="PANTHER" id="PTHR36115">
    <property type="entry name" value="PROLINE-RICH ANTIGEN HOMOLOG-RELATED"/>
    <property type="match status" value="1"/>
</dbReference>
<dbReference type="EMBL" id="JACJII010000001">
    <property type="protein sequence ID" value="MBA9001865.1"/>
    <property type="molecule type" value="Genomic_DNA"/>
</dbReference>
<dbReference type="GO" id="GO:0005886">
    <property type="term" value="C:plasma membrane"/>
    <property type="evidence" value="ECO:0007669"/>
    <property type="project" value="UniProtKB-SubCell"/>
</dbReference>
<evidence type="ECO:0000313" key="9">
    <source>
        <dbReference type="Proteomes" id="UP000539313"/>
    </source>
</evidence>
<feature type="transmembrane region" description="Helical" evidence="6">
    <location>
        <begin position="62"/>
        <end position="86"/>
    </location>
</feature>
<evidence type="ECO:0000313" key="8">
    <source>
        <dbReference type="EMBL" id="MBA9001865.1"/>
    </source>
</evidence>
<sequence length="160" mass="17016">MHHHHYGPQHGVLAEWGSRVGAYIIDGLIIGVPAGVLYVIGFICLGAGAGDPYTGEGGSGGLVALAFLFWGLSFIVSVVGGLWLVYQEGTTGQTIGKRQMGIKLIGSHSGQPIGFGSAFVRKIAHILDGIPCYIGYLWPLFDDKKQTFADKVMSTLVVRV</sequence>
<evidence type="ECO:0000256" key="6">
    <source>
        <dbReference type="SAM" id="Phobius"/>
    </source>
</evidence>
<dbReference type="AlphaFoldDB" id="A0A7W3MTZ2"/>
<evidence type="ECO:0000259" key="7">
    <source>
        <dbReference type="Pfam" id="PF06271"/>
    </source>
</evidence>
<keyword evidence="3 6" id="KW-0812">Transmembrane</keyword>